<dbReference type="PANTHER" id="PTHR38479">
    <property type="entry name" value="LMO0824 PROTEIN"/>
    <property type="match status" value="1"/>
</dbReference>
<keyword evidence="2" id="KW-1185">Reference proteome</keyword>
<name>A0ABP8XCA4_9PSEU</name>
<accession>A0ABP8XCA4</accession>
<dbReference type="InterPro" id="IPR009351">
    <property type="entry name" value="AlkZ-like"/>
</dbReference>
<evidence type="ECO:0000313" key="1">
    <source>
        <dbReference type="EMBL" id="GAA4705282.1"/>
    </source>
</evidence>
<dbReference type="GO" id="GO:0003677">
    <property type="term" value="F:DNA binding"/>
    <property type="evidence" value="ECO:0007669"/>
    <property type="project" value="UniProtKB-KW"/>
</dbReference>
<dbReference type="RefSeq" id="WP_345383335.1">
    <property type="nucleotide sequence ID" value="NZ_BAABIC010000021.1"/>
</dbReference>
<dbReference type="Pfam" id="PF06224">
    <property type="entry name" value="AlkZ-like"/>
    <property type="match status" value="1"/>
</dbReference>
<evidence type="ECO:0000313" key="2">
    <source>
        <dbReference type="Proteomes" id="UP001500325"/>
    </source>
</evidence>
<comment type="caution">
    <text evidence="1">The sequence shown here is derived from an EMBL/GenBank/DDBJ whole genome shotgun (WGS) entry which is preliminary data.</text>
</comment>
<dbReference type="PANTHER" id="PTHR38479:SF2">
    <property type="entry name" value="WINGED HELIX DNA-BINDING DOMAIN-CONTAINING PROTEIN"/>
    <property type="match status" value="1"/>
</dbReference>
<gene>
    <name evidence="1" type="ORF">GCM10023215_51510</name>
</gene>
<keyword evidence="1" id="KW-0238">DNA-binding</keyword>
<dbReference type="Proteomes" id="UP001500325">
    <property type="component" value="Unassembled WGS sequence"/>
</dbReference>
<organism evidence="1 2">
    <name type="scientific">Pseudonocardia yuanmonensis</name>
    <dbReference type="NCBI Taxonomy" id="1095914"/>
    <lineage>
        <taxon>Bacteria</taxon>
        <taxon>Bacillati</taxon>
        <taxon>Actinomycetota</taxon>
        <taxon>Actinomycetes</taxon>
        <taxon>Pseudonocardiales</taxon>
        <taxon>Pseudonocardiaceae</taxon>
        <taxon>Pseudonocardia</taxon>
    </lineage>
</organism>
<reference evidence="2" key="1">
    <citation type="journal article" date="2019" name="Int. J. Syst. Evol. Microbiol.">
        <title>The Global Catalogue of Microorganisms (GCM) 10K type strain sequencing project: providing services to taxonomists for standard genome sequencing and annotation.</title>
        <authorList>
            <consortium name="The Broad Institute Genomics Platform"/>
            <consortium name="The Broad Institute Genome Sequencing Center for Infectious Disease"/>
            <person name="Wu L."/>
            <person name="Ma J."/>
        </authorList>
    </citation>
    <scope>NUCLEOTIDE SEQUENCE [LARGE SCALE GENOMIC DNA]</scope>
    <source>
        <strain evidence="2">JCM 18055</strain>
    </source>
</reference>
<sequence length="360" mass="39344">MSVRRLDRRTLNRATLHRQWLAVRRDAPVAAALTHLVGLQAQEPHEPYTGLWSRLAGFAPAELVTQLEERRAVRALMMRRTLHLLTAADCAGMRPLFQTMLVQKVRGTLGRRLVGVDLDELAAAGRPLFHEGPRTPVDVARELAGRWPGAPVRDLGDALSTVVPLVQVPPRGLWGRTGPGATTTLEAWLGAASAPELDVAEVVRRYLRAYGPAARADVRVWSGLTGLPAVVERLRPELVTYRDERGRELLDLAGEEMPDPDLPVPPRFLPAFDNAVLGYDDRSRIIDDEHRLLSVAGARYVLIDGRVAATWTSSAGDGEVTVAVAPLRPFSRAERDEVAAEGERLAAFLGDGTPGRVSFS</sequence>
<protein>
    <submittedName>
        <fullName evidence="1">Winged helix DNA-binding domain-containing protein</fullName>
    </submittedName>
</protein>
<proteinExistence type="predicted"/>
<dbReference type="EMBL" id="BAABIC010000021">
    <property type="protein sequence ID" value="GAA4705282.1"/>
    <property type="molecule type" value="Genomic_DNA"/>
</dbReference>